<dbReference type="GO" id="GO:0009898">
    <property type="term" value="C:cytoplasmic side of plasma membrane"/>
    <property type="evidence" value="ECO:0007669"/>
    <property type="project" value="TreeGrafter"/>
</dbReference>
<keyword evidence="10 18" id="KW-0642">Proline metabolism</keyword>
<evidence type="ECO:0000313" key="24">
    <source>
        <dbReference type="EMBL" id="CAM09185.1"/>
    </source>
</evidence>
<feature type="active site" evidence="19">
    <location>
        <position position="855"/>
    </location>
</feature>
<dbReference type="Gene3D" id="3.40.605.10">
    <property type="entry name" value="Aldehyde Dehydrogenase, Chain A, domain 1"/>
    <property type="match status" value="1"/>
</dbReference>
<evidence type="ECO:0000256" key="2">
    <source>
        <dbReference type="ARBA" id="ARBA00004739"/>
    </source>
</evidence>
<dbReference type="Pfam" id="PF00171">
    <property type="entry name" value="Aldedh"/>
    <property type="match status" value="1"/>
</dbReference>
<evidence type="ECO:0000256" key="16">
    <source>
        <dbReference type="ARBA" id="ARBA00060889"/>
    </source>
</evidence>
<dbReference type="NCBIfam" id="NF008869">
    <property type="entry name" value="PRK11904.1"/>
    <property type="match status" value="1"/>
</dbReference>
<dbReference type="UniPathway" id="UPA00261">
    <property type="reaction ID" value="UER00373"/>
</dbReference>
<keyword evidence="11 18" id="KW-0238">DNA-binding</keyword>
<dbReference type="Proteomes" id="UP000000626">
    <property type="component" value="Chromosome"/>
</dbReference>
<dbReference type="InterPro" id="IPR025703">
    <property type="entry name" value="Bifunct_PutA"/>
</dbReference>
<dbReference type="PROSITE" id="PS00070">
    <property type="entry name" value="ALDEHYDE_DEHYDR_CYS"/>
    <property type="match status" value="1"/>
</dbReference>
<dbReference type="InterPro" id="IPR016160">
    <property type="entry name" value="Ald_DH_CS_CYS"/>
</dbReference>
<evidence type="ECO:0000256" key="13">
    <source>
        <dbReference type="ARBA" id="ARBA00023268"/>
    </source>
</evidence>
<dbReference type="InterPro" id="IPR041349">
    <property type="entry name" value="PRODH"/>
</dbReference>
<dbReference type="CDD" id="cd07125">
    <property type="entry name" value="ALDH_PutA-P5CDH"/>
    <property type="match status" value="1"/>
</dbReference>
<dbReference type="InterPro" id="IPR024082">
    <property type="entry name" value="PRODH_PutA_dom_II"/>
</dbReference>
<sequence length="1274" mass="138327">MPSEPVSGSNTNKPCLHTGLICVLPVSFSKKRKHLPCPHLKPCISSADLLRYYRIQTAPMPSEPPEKLWRIQKMFHFAFPAQTALRQAITDAYRRNEIEAVQDMLQRAQMSDEERNAASELARRLVTQVRAGRTKAGGVDALMHEFSLSSEEGIALMCLAEALLRIPDNATRDRLIADKISDGNWKSHLNNSPSLFVNAAAWGLLITGKLTATNDRQMSSALSRLISKGGAPLIRQGVNYAMRLLGKQFVTGQTIEEALQNGKEREKMGYRFSFDMLGEAAYTQADADRYYRDYVEAIHAIGKDAAGQGVYEGNGISVKLSAIHPRYSRAQHGRVMGELLPRLKELFLLGKKYDIGINIDAEEANRLELSLDLMEALVSDPDLAGYKGIGFVVQAYQKRCPFVIDYLIDLARRNNQKLMIRLVKGAYWDSEIKWAQVDGLNGYPTYTRKVHTDISYLACARKLLSAQDAVFPQFATHNAYTLGAIYQMGKGKDFEHQCLHGMGETLYDQVVGPQNLGRRVRVYAPVGTHETLLAYLVRRLLENGANSSFVNQIVDENISIDTLIRSPFDTIAEQGIHLHNALPLPRDLYGKCRLNSQGVDLSNENVLQQLQEQMNKAAAQDFHAASIVNGKARDVGEAQPIKNPADHDDIVGTVSFADAALAQEAVGAAVAAFPEWSATPAAERAACLRRFADLLEQHTPALMMLAVREAGKTLNNAIAEVREAVDFCRYYANEAEHTLPQDAKAVGAIVAISPWNFPLAIFTGEVVSALAAGNTVIAKPAEQTSLIAGYAVSLMHEAGIPTSALQLVLGAGDVGAALTNDARIGGVIFTGSTEVARLINKALAKRGDNPVLIAETGGQNAMIVDSTALAEQVCADVLNSAFDSAGQRCSALRILCVQEDVADRMLDMIKGAMDELVVGKPIQLTTDVGPVIDAEAQQNLLNHINKMKGVAKSYHEVKTAADVDSEKSTFVRPILFELNNLNELQREVFGPVLHVVRYRADKLDSVIDQINSKGYALTHGVHSRIEGTVRHIRSRIEAGNVYVNRNIVGAVVGVQPFGGHGLSGTGPKAGGSFYLQKLTRIPEWVAPTLSQIGQADEAALKRLEALVHKLPFNAEEKKAAAAALGHARIRTLRRAETVLTGPTGERNSISWHAPKRVWVHGGSLLQAFCALTELAASGVQAVVEPDSPLASYTADLEGLLLVNGKPETADISHVAALSPLDSARKQELAAHDGALIRILPSENGLDILQVFEEISCSVNTTAAGGNASLMAVAD</sequence>
<evidence type="ECO:0000256" key="1">
    <source>
        <dbReference type="ARBA" id="ARBA00001974"/>
    </source>
</evidence>
<dbReference type="InterPro" id="IPR002872">
    <property type="entry name" value="Proline_DH_dom"/>
</dbReference>
<dbReference type="HOGENOM" id="CLU_005682_1_0_4"/>
<keyword evidence="13" id="KW-0511">Multifunctional enzyme</keyword>
<dbReference type="GO" id="GO:0003842">
    <property type="term" value="F:L-glutamate gamma-semialdehyde dehydrogenase activity"/>
    <property type="evidence" value="ECO:0007669"/>
    <property type="project" value="UniProtKB-UniRule"/>
</dbReference>
<evidence type="ECO:0000259" key="23">
    <source>
        <dbReference type="Pfam" id="PF18327"/>
    </source>
</evidence>
<dbReference type="GO" id="GO:0004657">
    <property type="term" value="F:proline dehydrogenase activity"/>
    <property type="evidence" value="ECO:0007669"/>
    <property type="project" value="UniProtKB-UniRule"/>
</dbReference>
<comment type="catalytic activity">
    <reaction evidence="15 18">
        <text>L-proline + a quinone = (S)-1-pyrroline-5-carboxylate + a quinol + H(+)</text>
        <dbReference type="Rhea" id="RHEA:23784"/>
        <dbReference type="ChEBI" id="CHEBI:15378"/>
        <dbReference type="ChEBI" id="CHEBI:17388"/>
        <dbReference type="ChEBI" id="CHEBI:24646"/>
        <dbReference type="ChEBI" id="CHEBI:60039"/>
        <dbReference type="ChEBI" id="CHEBI:132124"/>
        <dbReference type="EC" id="1.5.5.2"/>
    </reaction>
</comment>
<dbReference type="Gene3D" id="1.20.5.460">
    <property type="entry name" value="Single helix bin"/>
    <property type="match status" value="1"/>
</dbReference>
<dbReference type="EC" id="1.5.5.2" evidence="18"/>
<name>A0A0U1RKA4_NEIMA</name>
<dbReference type="EMBL" id="AL157959">
    <property type="protein sequence ID" value="CAM09185.1"/>
    <property type="molecule type" value="Genomic_DNA"/>
</dbReference>
<keyword evidence="4 18" id="KW-0678">Repressor</keyword>
<keyword evidence="5 18" id="KW-0285">Flavoprotein</keyword>
<keyword evidence="8 18" id="KW-0805">Transcription regulation</keyword>
<reference evidence="24 25" key="1">
    <citation type="journal article" date="2000" name="Nature">
        <title>Complete DNA sequence of a serogroup A strain of Neisseria meningitidis Z2491.</title>
        <authorList>
            <person name="Parkhill J."/>
            <person name="Achtman M."/>
            <person name="James K.D."/>
            <person name="Bentley S.D."/>
            <person name="Churcher C."/>
            <person name="Klee S.R."/>
            <person name="Morelli G."/>
            <person name="Basham D."/>
            <person name="Brown D."/>
            <person name="Chillingworth T."/>
            <person name="Davies R.M."/>
            <person name="Davis P."/>
            <person name="Devlin K."/>
            <person name="Feltwell T."/>
            <person name="Hamlin N."/>
            <person name="Holroyd S."/>
            <person name="Jagels K."/>
            <person name="Leather S."/>
            <person name="Moule S."/>
            <person name="Mungall K."/>
            <person name="Quail M.A."/>
            <person name="Rajandream M.A."/>
            <person name="Rutherford K.M."/>
            <person name="Simmonds M."/>
            <person name="Skelton J."/>
            <person name="Whitehead S."/>
            <person name="Spratt B.G."/>
            <person name="Barrell B.G."/>
        </authorList>
    </citation>
    <scope>NUCLEOTIDE SEQUENCE [LARGE SCALE GENOMIC DNA]</scope>
    <source>
        <strain evidence="25">DSM 15465 / Z2491</strain>
    </source>
</reference>
<dbReference type="InterPro" id="IPR016162">
    <property type="entry name" value="Ald_DH_N"/>
</dbReference>
<feature type="domain" description="Proline dehydrogenase PutA" evidence="22">
    <location>
        <begin position="139"/>
        <end position="249"/>
    </location>
</feature>
<evidence type="ECO:0000256" key="7">
    <source>
        <dbReference type="ARBA" id="ARBA00023002"/>
    </source>
</evidence>
<evidence type="ECO:0000259" key="20">
    <source>
        <dbReference type="Pfam" id="PF00171"/>
    </source>
</evidence>
<dbReference type="SUPFAM" id="SSF51730">
    <property type="entry name" value="FAD-linked oxidoreductase"/>
    <property type="match status" value="1"/>
</dbReference>
<dbReference type="GO" id="GO:0003677">
    <property type="term" value="F:DNA binding"/>
    <property type="evidence" value="ECO:0007669"/>
    <property type="project" value="UniProtKB-KW"/>
</dbReference>
<evidence type="ECO:0000259" key="22">
    <source>
        <dbReference type="Pfam" id="PF14850"/>
    </source>
</evidence>
<evidence type="ECO:0000256" key="8">
    <source>
        <dbReference type="ARBA" id="ARBA00023015"/>
    </source>
</evidence>
<evidence type="ECO:0000256" key="15">
    <source>
        <dbReference type="ARBA" id="ARBA00048779"/>
    </source>
</evidence>
<evidence type="ECO:0000256" key="6">
    <source>
        <dbReference type="ARBA" id="ARBA00022827"/>
    </source>
</evidence>
<dbReference type="EC" id="1.2.1.88" evidence="18"/>
<dbReference type="SUPFAM" id="SSF81935">
    <property type="entry name" value="N-terminal domain of bifunctional PutA protein"/>
    <property type="match status" value="1"/>
</dbReference>
<dbReference type="PIRSF" id="PIRSF000197">
    <property type="entry name" value="Bifunct_PutA"/>
    <property type="match status" value="1"/>
</dbReference>
<dbReference type="GO" id="GO:0010133">
    <property type="term" value="P:L-proline catabolic process to L-glutamate"/>
    <property type="evidence" value="ECO:0007669"/>
    <property type="project" value="UniProtKB-UniRule"/>
</dbReference>
<evidence type="ECO:0000256" key="17">
    <source>
        <dbReference type="ARBA" id="ARBA00060911"/>
    </source>
</evidence>
<dbReference type="InterPro" id="IPR050485">
    <property type="entry name" value="Proline_metab_enzyme"/>
</dbReference>
<keyword evidence="6 18" id="KW-0274">FAD</keyword>
<gene>
    <name evidence="24" type="ordered locus">NMA2084</name>
</gene>
<dbReference type="EnsemblBacteria" id="CAM09185">
    <property type="protein sequence ID" value="CAM09185"/>
    <property type="gene ID" value="NMA2084"/>
</dbReference>
<evidence type="ECO:0000256" key="12">
    <source>
        <dbReference type="ARBA" id="ARBA00023163"/>
    </source>
</evidence>
<evidence type="ECO:0000256" key="9">
    <source>
        <dbReference type="ARBA" id="ARBA00023027"/>
    </source>
</evidence>
<dbReference type="KEGG" id="nma:NMA2084"/>
<keyword evidence="7 18" id="KW-0560">Oxidoreductase</keyword>
<comment type="function">
    <text evidence="18">Oxidizes proline to glutamate for use as a carbon and nitrogen source.</text>
</comment>
<dbReference type="FunFam" id="3.40.309.10:FF:000005">
    <property type="entry name" value="1-pyrroline-5-carboxylate dehydrogenase 1"/>
    <property type="match status" value="1"/>
</dbReference>
<comment type="similarity">
    <text evidence="17 18">In the C-terminal section; belongs to the aldehyde dehydrogenase family.</text>
</comment>
<dbReference type="FunFam" id="3.20.20.220:FF:000004">
    <property type="entry name" value="Bifunctional protein PutA"/>
    <property type="match status" value="1"/>
</dbReference>
<dbReference type="PANTHER" id="PTHR42862:SF1">
    <property type="entry name" value="DELTA-1-PYRROLINE-5-CARBOXYLATE DEHYDROGENASE 2, ISOFORM A-RELATED"/>
    <property type="match status" value="1"/>
</dbReference>
<dbReference type="AlphaFoldDB" id="A0A0U1RKA4"/>
<dbReference type="Gene3D" id="3.20.20.220">
    <property type="match status" value="1"/>
</dbReference>
<evidence type="ECO:0000256" key="5">
    <source>
        <dbReference type="ARBA" id="ARBA00022630"/>
    </source>
</evidence>
<dbReference type="InterPro" id="IPR016163">
    <property type="entry name" value="Ald_DH_C"/>
</dbReference>
<dbReference type="InterPro" id="IPR024089">
    <property type="entry name" value="PRODH_PutA_dom_I/II"/>
</dbReference>
<accession>A0A0U1RKA4</accession>
<keyword evidence="12 18" id="KW-0804">Transcription</keyword>
<evidence type="ECO:0000256" key="4">
    <source>
        <dbReference type="ARBA" id="ARBA00022491"/>
    </source>
</evidence>
<dbReference type="InterPro" id="IPR005933">
    <property type="entry name" value="PutA_C"/>
</dbReference>
<comment type="similarity">
    <text evidence="16 18">In the N-terminal section; belongs to the proline dehydrogenase family.</text>
</comment>
<dbReference type="InterPro" id="IPR015590">
    <property type="entry name" value="Aldehyde_DH_dom"/>
</dbReference>
<evidence type="ECO:0000259" key="21">
    <source>
        <dbReference type="Pfam" id="PF01619"/>
    </source>
</evidence>
<evidence type="ECO:0000256" key="14">
    <source>
        <dbReference type="ARBA" id="ARBA00048142"/>
    </source>
</evidence>
<evidence type="ECO:0000256" key="11">
    <source>
        <dbReference type="ARBA" id="ARBA00023125"/>
    </source>
</evidence>
<dbReference type="InterPro" id="IPR024090">
    <property type="entry name" value="PRODH_PutA_dom_I"/>
</dbReference>
<feature type="active site" evidence="19">
    <location>
        <position position="889"/>
    </location>
</feature>
<dbReference type="InterPro" id="IPR029041">
    <property type="entry name" value="FAD-linked_oxidoreductase-like"/>
</dbReference>
<dbReference type="Gene3D" id="3.40.309.10">
    <property type="entry name" value="Aldehyde Dehydrogenase, Chain A, domain 2"/>
    <property type="match status" value="1"/>
</dbReference>
<dbReference type="SUPFAM" id="SSF53720">
    <property type="entry name" value="ALDH-like"/>
    <property type="match status" value="1"/>
</dbReference>
<keyword evidence="9 18" id="KW-0520">NAD</keyword>
<comment type="cofactor">
    <cofactor evidence="1 18">
        <name>FAD</name>
        <dbReference type="ChEBI" id="CHEBI:57692"/>
    </cofactor>
</comment>
<comment type="catalytic activity">
    <reaction evidence="14 18">
        <text>L-glutamate 5-semialdehyde + NAD(+) + H2O = L-glutamate + NADH + 2 H(+)</text>
        <dbReference type="Rhea" id="RHEA:30235"/>
        <dbReference type="ChEBI" id="CHEBI:15377"/>
        <dbReference type="ChEBI" id="CHEBI:15378"/>
        <dbReference type="ChEBI" id="CHEBI:29985"/>
        <dbReference type="ChEBI" id="CHEBI:57540"/>
        <dbReference type="ChEBI" id="CHEBI:57945"/>
        <dbReference type="ChEBI" id="CHEBI:58066"/>
        <dbReference type="EC" id="1.2.1.88"/>
    </reaction>
</comment>
<dbReference type="Gene3D" id="1.20.5.550">
    <property type="entry name" value="Single Helix bin"/>
    <property type="match status" value="1"/>
</dbReference>
<feature type="domain" description="Proline dehydrogenase" evidence="21">
    <location>
        <begin position="258"/>
        <end position="552"/>
    </location>
</feature>
<evidence type="ECO:0000256" key="3">
    <source>
        <dbReference type="ARBA" id="ARBA00004786"/>
    </source>
</evidence>
<evidence type="ECO:0000256" key="19">
    <source>
        <dbReference type="PIRSR" id="PIRSR000197-1"/>
    </source>
</evidence>
<protein>
    <recommendedName>
        <fullName evidence="18">Bifunctional protein PutA</fullName>
    </recommendedName>
    <domain>
        <recommendedName>
            <fullName evidence="18">Proline dehydrogenase</fullName>
            <ecNumber evidence="18">1.5.5.2</ecNumber>
        </recommendedName>
        <alternativeName>
            <fullName evidence="18">Proline oxidase</fullName>
        </alternativeName>
    </domain>
    <domain>
        <recommendedName>
            <fullName evidence="18">Delta-1-pyrroline-5-carboxylate dehydrogenase</fullName>
            <shortName evidence="18">P5C dehydrogenase</shortName>
            <ecNumber evidence="18">1.2.1.88</ecNumber>
        </recommendedName>
        <alternativeName>
            <fullName evidence="18">L-glutamate gamma-semialdehyde dehydrogenase</fullName>
        </alternativeName>
    </domain>
</protein>
<evidence type="ECO:0000256" key="18">
    <source>
        <dbReference type="PIRNR" id="PIRNR000197"/>
    </source>
</evidence>
<dbReference type="Pfam" id="PF18327">
    <property type="entry name" value="PRODH"/>
    <property type="match status" value="1"/>
</dbReference>
<organism evidence="24 25">
    <name type="scientific">Neisseria meningitidis serogroup A / serotype 4A (strain DSM 15465 / Z2491)</name>
    <dbReference type="NCBI Taxonomy" id="122587"/>
    <lineage>
        <taxon>Bacteria</taxon>
        <taxon>Pseudomonadati</taxon>
        <taxon>Pseudomonadota</taxon>
        <taxon>Betaproteobacteria</taxon>
        <taxon>Neisseriales</taxon>
        <taxon>Neisseriaceae</taxon>
        <taxon>Neisseria</taxon>
    </lineage>
</organism>
<dbReference type="GO" id="GO:0003700">
    <property type="term" value="F:DNA-binding transcription factor activity"/>
    <property type="evidence" value="ECO:0007669"/>
    <property type="project" value="InterPro"/>
</dbReference>
<comment type="pathway">
    <text evidence="3 18">Amino-acid degradation; L-proline degradation into L-glutamate; L-glutamate from L-proline: step 2/2.</text>
</comment>
<evidence type="ECO:0000256" key="10">
    <source>
        <dbReference type="ARBA" id="ARBA00023062"/>
    </source>
</evidence>
<dbReference type="InterPro" id="IPR016161">
    <property type="entry name" value="Ald_DH/histidinol_DH"/>
</dbReference>
<feature type="domain" description="Proline utilization A proline dehydrogenase N-terminal" evidence="23">
    <location>
        <begin position="83"/>
        <end position="130"/>
    </location>
</feature>
<dbReference type="Pfam" id="PF01619">
    <property type="entry name" value="Pro_dh"/>
    <property type="match status" value="1"/>
</dbReference>
<dbReference type="PANTHER" id="PTHR42862">
    <property type="entry name" value="DELTA-1-PYRROLINE-5-CARBOXYLATE DEHYDROGENASE 1, ISOFORM A-RELATED"/>
    <property type="match status" value="1"/>
</dbReference>
<feature type="domain" description="Aldehyde dehydrogenase" evidence="20">
    <location>
        <begin position="638"/>
        <end position="1080"/>
    </location>
</feature>
<evidence type="ECO:0000313" key="25">
    <source>
        <dbReference type="Proteomes" id="UP000000626"/>
    </source>
</evidence>
<proteinExistence type="inferred from homology"/>
<dbReference type="NCBIfam" id="TIGR01238">
    <property type="entry name" value="D1pyr5carbox3"/>
    <property type="match status" value="1"/>
</dbReference>
<comment type="pathway">
    <text evidence="2 18">Amino-acid degradation; L-proline degradation into L-glutamate; L-glutamate from L-proline: step 1/2.</text>
</comment>
<dbReference type="Pfam" id="PF14850">
    <property type="entry name" value="Pro_dh-DNA_bdg"/>
    <property type="match status" value="1"/>
</dbReference>